<protein>
    <submittedName>
        <fullName evidence="1">Uncharacterized protein</fullName>
    </submittedName>
</protein>
<accession>A0A2U3BDI0</accession>
<proteinExistence type="predicted"/>
<dbReference type="OrthoDB" id="5871194at2"/>
<dbReference type="Proteomes" id="UP000245362">
    <property type="component" value="Unassembled WGS sequence"/>
</dbReference>
<evidence type="ECO:0000313" key="2">
    <source>
        <dbReference type="Proteomes" id="UP000245362"/>
    </source>
</evidence>
<gene>
    <name evidence="1" type="ORF">DI392_00830</name>
</gene>
<dbReference type="AlphaFoldDB" id="A0A2U3BDI0"/>
<reference evidence="1 2" key="1">
    <citation type="submission" date="2018-05" db="EMBL/GenBank/DDBJ databases">
        <title>Vibrio limimaris sp. nov., isolated from marine sediment.</title>
        <authorList>
            <person name="Li C.-M."/>
        </authorList>
    </citation>
    <scope>NUCLEOTIDE SEQUENCE [LARGE SCALE GENOMIC DNA]</scope>
    <source>
        <strain evidence="1 2">E4404</strain>
    </source>
</reference>
<organism evidence="1 2">
    <name type="scientific">Vibrio albus</name>
    <dbReference type="NCBI Taxonomy" id="2200953"/>
    <lineage>
        <taxon>Bacteria</taxon>
        <taxon>Pseudomonadati</taxon>
        <taxon>Pseudomonadota</taxon>
        <taxon>Gammaproteobacteria</taxon>
        <taxon>Vibrionales</taxon>
        <taxon>Vibrionaceae</taxon>
        <taxon>Vibrio</taxon>
    </lineage>
</organism>
<sequence length="135" mass="15691">MKFTTNEIEHMRNELSCNAVMSLVRHVSKKRSGTITPEAIRIVAKSLGITSRTVKSFFENAPKKKYTAALVACAREHGIKMYWYQFNPTTEICVAWLECDYRNDKGKHESKWTFKHWERNMVSQNNDFAVQKEAA</sequence>
<evidence type="ECO:0000313" key="1">
    <source>
        <dbReference type="EMBL" id="PWI34858.1"/>
    </source>
</evidence>
<name>A0A2U3BDI0_9VIBR</name>
<dbReference type="RefSeq" id="WP_109318012.1">
    <property type="nucleotide sequence ID" value="NZ_QFWT01000001.1"/>
</dbReference>
<comment type="caution">
    <text evidence="1">The sequence shown here is derived from an EMBL/GenBank/DDBJ whole genome shotgun (WGS) entry which is preliminary data.</text>
</comment>
<keyword evidence="2" id="KW-1185">Reference proteome</keyword>
<dbReference type="EMBL" id="QFWT01000001">
    <property type="protein sequence ID" value="PWI34858.1"/>
    <property type="molecule type" value="Genomic_DNA"/>
</dbReference>